<dbReference type="OrthoDB" id="1096108at2"/>
<keyword evidence="8" id="KW-1185">Reference proteome</keyword>
<dbReference type="PANTHER" id="PTHR33529:SF6">
    <property type="entry name" value="YJGP_YJGQ FAMILY PERMEASE"/>
    <property type="match status" value="1"/>
</dbReference>
<evidence type="ECO:0000256" key="6">
    <source>
        <dbReference type="SAM" id="Phobius"/>
    </source>
</evidence>
<evidence type="ECO:0000313" key="7">
    <source>
        <dbReference type="EMBL" id="AEA45435.1"/>
    </source>
</evidence>
<dbReference type="KEGG" id="fte:Fluta_3463"/>
<reference evidence="7 8" key="1">
    <citation type="journal article" date="2011" name="Stand. Genomic Sci.">
        <title>Complete genome sequence of the gliding freshwater bacterium Fluviicola taffensis type strain (RW262).</title>
        <authorList>
            <person name="Woyke T."/>
            <person name="Chertkov O."/>
            <person name="Lapidus A."/>
            <person name="Nolan M."/>
            <person name="Lucas S."/>
            <person name="Del Rio T.G."/>
            <person name="Tice H."/>
            <person name="Cheng J.F."/>
            <person name="Tapia R."/>
            <person name="Han C."/>
            <person name="Goodwin L."/>
            <person name="Pitluck S."/>
            <person name="Liolios K."/>
            <person name="Pagani I."/>
            <person name="Ivanova N."/>
            <person name="Huntemann M."/>
            <person name="Mavromatis K."/>
            <person name="Mikhailova N."/>
            <person name="Pati A."/>
            <person name="Chen A."/>
            <person name="Palaniappan K."/>
            <person name="Land M."/>
            <person name="Hauser L."/>
            <person name="Brambilla E.M."/>
            <person name="Rohde M."/>
            <person name="Mwirichia R."/>
            <person name="Sikorski J."/>
            <person name="Tindall B.J."/>
            <person name="Goker M."/>
            <person name="Bristow J."/>
            <person name="Eisen J.A."/>
            <person name="Markowitz V."/>
            <person name="Hugenholtz P."/>
            <person name="Klenk H.P."/>
            <person name="Kyrpides N.C."/>
        </authorList>
    </citation>
    <scope>NUCLEOTIDE SEQUENCE [LARGE SCALE GENOMIC DNA]</scope>
    <source>
        <strain evidence="8">DSM 16823 / RW262 / RW262</strain>
    </source>
</reference>
<dbReference type="InterPro" id="IPR005495">
    <property type="entry name" value="LptG/LptF_permease"/>
</dbReference>
<feature type="transmembrane region" description="Helical" evidence="6">
    <location>
        <begin position="102"/>
        <end position="122"/>
    </location>
</feature>
<keyword evidence="3 6" id="KW-0812">Transmembrane</keyword>
<comment type="subcellular location">
    <subcellularLocation>
        <location evidence="1">Cell membrane</location>
        <topology evidence="1">Multi-pass membrane protein</topology>
    </subcellularLocation>
</comment>
<evidence type="ECO:0000256" key="5">
    <source>
        <dbReference type="ARBA" id="ARBA00023136"/>
    </source>
</evidence>
<proteinExistence type="predicted"/>
<sequence length="495" mass="55404">MKKLTVFSIKSFGGPFVVTFFISMVMLIMQFTWVYIDDLMGKGLGVAVIIELMFYVSAGLIPLALPLAILLSSIMTLGNLAENNELTALKSSGLSLFRILRPLTQTVIVIATATFFFANYVIPVANLKWHTIIYDIQETKVGMLLTPGSYTKEIEGYAIKIKSGKDNTFKGITIHDYTNPNVLKTVKADSGIVYKGDDGKYLLFHLSNGIIHEELQAQAPVFTEQGQSFHPGGDFRPSRTTQFKAATYKMELVGFDLNKSKEELFKNDYEMLNVFQISAAKDSLQRRLDKMTTDFAKVSINKHPFNQSIGYENLRKVAPQNRDETKQIEQLQAIPEKVIKLSDLTKEERITAINNALVSARSSEKEAVDQEGMLDMLNTNYDLYQIEFHRKFALSGAIIVLFFVGAPLGAIIRKGGFGAPVVIAALLFMVYFVLFSVGQNLATSNDKILSPFWGMWLPTAVLIPIAAILMIAAANDFGVFDKKLWRYILTFGRRR</sequence>
<dbReference type="RefSeq" id="WP_013688202.1">
    <property type="nucleotide sequence ID" value="NC_015321.1"/>
</dbReference>
<dbReference type="HOGENOM" id="CLU_028799_6_0_10"/>
<feature type="transmembrane region" description="Helical" evidence="6">
    <location>
        <begin position="48"/>
        <end position="81"/>
    </location>
</feature>
<name>F2ICG5_FLUTR</name>
<dbReference type="Proteomes" id="UP000007463">
    <property type="component" value="Chromosome"/>
</dbReference>
<feature type="transmembrane region" description="Helical" evidence="6">
    <location>
        <begin position="12"/>
        <end position="36"/>
    </location>
</feature>
<evidence type="ECO:0000256" key="4">
    <source>
        <dbReference type="ARBA" id="ARBA00022989"/>
    </source>
</evidence>
<protein>
    <submittedName>
        <fullName evidence="7">Permease YjgP/YjgQ family protein</fullName>
    </submittedName>
</protein>
<reference evidence="8" key="2">
    <citation type="submission" date="2011-02" db="EMBL/GenBank/DDBJ databases">
        <title>The complete genome of Fluviicola taffensis DSM 16823.</title>
        <authorList>
            <consortium name="US DOE Joint Genome Institute (JGI-PGF)"/>
            <person name="Lucas S."/>
            <person name="Copeland A."/>
            <person name="Lapidus A."/>
            <person name="Bruce D."/>
            <person name="Goodwin L."/>
            <person name="Pitluck S."/>
            <person name="Kyrpides N."/>
            <person name="Mavromatis K."/>
            <person name="Ivanova N."/>
            <person name="Mikhailova N."/>
            <person name="Pagani I."/>
            <person name="Chertkov O."/>
            <person name="Detter J.C."/>
            <person name="Han C."/>
            <person name="Tapia R."/>
            <person name="Land M."/>
            <person name="Hauser L."/>
            <person name="Markowitz V."/>
            <person name="Cheng J.-F."/>
            <person name="Hugenholtz P."/>
            <person name="Woyke T."/>
            <person name="Wu D."/>
            <person name="Tindall B."/>
            <person name="Pomrenke H.G."/>
            <person name="Brambilla E."/>
            <person name="Klenk H.-P."/>
            <person name="Eisen J.A."/>
        </authorList>
    </citation>
    <scope>NUCLEOTIDE SEQUENCE [LARGE SCALE GENOMIC DNA]</scope>
    <source>
        <strain evidence="8">DSM 16823 / RW262 / RW262</strain>
    </source>
</reference>
<dbReference type="STRING" id="755732.Fluta_3463"/>
<organism evidence="7 8">
    <name type="scientific">Fluviicola taffensis (strain DSM 16823 / NCIMB 13979 / RW262)</name>
    <dbReference type="NCBI Taxonomy" id="755732"/>
    <lineage>
        <taxon>Bacteria</taxon>
        <taxon>Pseudomonadati</taxon>
        <taxon>Bacteroidota</taxon>
        <taxon>Flavobacteriia</taxon>
        <taxon>Flavobacteriales</taxon>
        <taxon>Crocinitomicaceae</taxon>
        <taxon>Fluviicola</taxon>
    </lineage>
</organism>
<evidence type="ECO:0000256" key="2">
    <source>
        <dbReference type="ARBA" id="ARBA00022475"/>
    </source>
</evidence>
<dbReference type="GO" id="GO:0043190">
    <property type="term" value="C:ATP-binding cassette (ABC) transporter complex"/>
    <property type="evidence" value="ECO:0007669"/>
    <property type="project" value="TreeGrafter"/>
</dbReference>
<keyword evidence="5 6" id="KW-0472">Membrane</keyword>
<dbReference type="EMBL" id="CP002542">
    <property type="protein sequence ID" value="AEA45435.1"/>
    <property type="molecule type" value="Genomic_DNA"/>
</dbReference>
<gene>
    <name evidence="7" type="ordered locus">Fluta_3463</name>
</gene>
<evidence type="ECO:0000313" key="8">
    <source>
        <dbReference type="Proteomes" id="UP000007463"/>
    </source>
</evidence>
<dbReference type="AlphaFoldDB" id="F2ICG5"/>
<dbReference type="GO" id="GO:0015920">
    <property type="term" value="P:lipopolysaccharide transport"/>
    <property type="evidence" value="ECO:0007669"/>
    <property type="project" value="TreeGrafter"/>
</dbReference>
<feature type="transmembrane region" description="Helical" evidence="6">
    <location>
        <begin position="392"/>
        <end position="412"/>
    </location>
</feature>
<feature type="transmembrane region" description="Helical" evidence="6">
    <location>
        <begin position="419"/>
        <end position="441"/>
    </location>
</feature>
<keyword evidence="4 6" id="KW-1133">Transmembrane helix</keyword>
<dbReference type="Pfam" id="PF03739">
    <property type="entry name" value="LptF_LptG"/>
    <property type="match status" value="1"/>
</dbReference>
<keyword evidence="2" id="KW-1003">Cell membrane</keyword>
<dbReference type="PANTHER" id="PTHR33529">
    <property type="entry name" value="SLR0882 PROTEIN-RELATED"/>
    <property type="match status" value="1"/>
</dbReference>
<evidence type="ECO:0000256" key="1">
    <source>
        <dbReference type="ARBA" id="ARBA00004651"/>
    </source>
</evidence>
<evidence type="ECO:0000256" key="3">
    <source>
        <dbReference type="ARBA" id="ARBA00022692"/>
    </source>
</evidence>
<accession>F2ICG5</accession>
<dbReference type="eggNOG" id="COG0795">
    <property type="taxonomic scope" value="Bacteria"/>
</dbReference>
<feature type="transmembrane region" description="Helical" evidence="6">
    <location>
        <begin position="453"/>
        <end position="474"/>
    </location>
</feature>